<accession>A0A7J8JXN5</accession>
<keyword evidence="3" id="KW-1185">Reference proteome</keyword>
<feature type="region of interest" description="Disordered" evidence="1">
    <location>
        <begin position="1"/>
        <end position="40"/>
    </location>
</feature>
<proteinExistence type="predicted"/>
<evidence type="ECO:0000313" key="3">
    <source>
        <dbReference type="Proteomes" id="UP000550707"/>
    </source>
</evidence>
<dbReference type="InParanoid" id="A0A7J8JXN5"/>
<comment type="caution">
    <text evidence="2">The sequence shown here is derived from an EMBL/GenBank/DDBJ whole genome shotgun (WGS) entry which is preliminary data.</text>
</comment>
<dbReference type="AlphaFoldDB" id="A0A7J8JXN5"/>
<organism evidence="2 3">
    <name type="scientific">Molossus molossus</name>
    <name type="common">Pallas' mastiff bat</name>
    <name type="synonym">Vespertilio molossus</name>
    <dbReference type="NCBI Taxonomy" id="27622"/>
    <lineage>
        <taxon>Eukaryota</taxon>
        <taxon>Metazoa</taxon>
        <taxon>Chordata</taxon>
        <taxon>Craniata</taxon>
        <taxon>Vertebrata</taxon>
        <taxon>Euteleostomi</taxon>
        <taxon>Mammalia</taxon>
        <taxon>Eutheria</taxon>
        <taxon>Laurasiatheria</taxon>
        <taxon>Chiroptera</taxon>
        <taxon>Yangochiroptera</taxon>
        <taxon>Molossidae</taxon>
        <taxon>Molossus</taxon>
    </lineage>
</organism>
<protein>
    <submittedName>
        <fullName evidence="2">Uncharacterized protein</fullName>
    </submittedName>
</protein>
<gene>
    <name evidence="2" type="ORF">HJG59_008076</name>
</gene>
<name>A0A7J8JXN5_MOLMO</name>
<dbReference type="EMBL" id="JACASF010000001">
    <property type="protein sequence ID" value="KAF6501095.1"/>
    <property type="molecule type" value="Genomic_DNA"/>
</dbReference>
<sequence length="152" mass="17038">MEGTPPGCKPLEDKDRLPHPRGHPVPGTKEEPSEYLWDEGMGEGMNDDLDNCSRGKLSEVPQRKGFLTTSSWSLLSHLGIYIRARDALSLQNTQRMGRVMWKDLSFCSQSLQRGQGAARGTTDAQACLRLRWAVCLQKGPLWFEYLPALLPP</sequence>
<evidence type="ECO:0000313" key="2">
    <source>
        <dbReference type="EMBL" id="KAF6501095.1"/>
    </source>
</evidence>
<evidence type="ECO:0000256" key="1">
    <source>
        <dbReference type="SAM" id="MobiDB-lite"/>
    </source>
</evidence>
<reference evidence="2 3" key="1">
    <citation type="journal article" date="2020" name="Nature">
        <title>Six reference-quality genomes reveal evolution of bat adaptations.</title>
        <authorList>
            <person name="Jebb D."/>
            <person name="Huang Z."/>
            <person name="Pippel M."/>
            <person name="Hughes G.M."/>
            <person name="Lavrichenko K."/>
            <person name="Devanna P."/>
            <person name="Winkler S."/>
            <person name="Jermiin L.S."/>
            <person name="Skirmuntt E.C."/>
            <person name="Katzourakis A."/>
            <person name="Burkitt-Gray L."/>
            <person name="Ray D.A."/>
            <person name="Sullivan K.A.M."/>
            <person name="Roscito J.G."/>
            <person name="Kirilenko B.M."/>
            <person name="Davalos L.M."/>
            <person name="Corthals A.P."/>
            <person name="Power M.L."/>
            <person name="Jones G."/>
            <person name="Ransome R.D."/>
            <person name="Dechmann D.K.N."/>
            <person name="Locatelli A.G."/>
            <person name="Puechmaille S.J."/>
            <person name="Fedrigo O."/>
            <person name="Jarvis E.D."/>
            <person name="Hiller M."/>
            <person name="Vernes S.C."/>
            <person name="Myers E.W."/>
            <person name="Teeling E.C."/>
        </authorList>
    </citation>
    <scope>NUCLEOTIDE SEQUENCE [LARGE SCALE GENOMIC DNA]</scope>
    <source>
        <strain evidence="2">MMolMol1</strain>
        <tissue evidence="2">Muscle</tissue>
    </source>
</reference>
<dbReference type="Proteomes" id="UP000550707">
    <property type="component" value="Unassembled WGS sequence"/>
</dbReference>